<keyword evidence="5" id="KW-0028">Amino-acid biosynthesis</keyword>
<evidence type="ECO:0000259" key="9">
    <source>
        <dbReference type="Pfam" id="PF14748"/>
    </source>
</evidence>
<comment type="similarity">
    <text evidence="1 5">Belongs to the pyrroline-5-carboxylate reductase family.</text>
</comment>
<dbReference type="AlphaFoldDB" id="A0A9D1FPA3"/>
<reference evidence="10" key="2">
    <citation type="journal article" date="2021" name="PeerJ">
        <title>Extensive microbial diversity within the chicken gut microbiome revealed by metagenomics and culture.</title>
        <authorList>
            <person name="Gilroy R."/>
            <person name="Ravi A."/>
            <person name="Getino M."/>
            <person name="Pursley I."/>
            <person name="Horton D.L."/>
            <person name="Alikhan N.F."/>
            <person name="Baker D."/>
            <person name="Gharbi K."/>
            <person name="Hall N."/>
            <person name="Watson M."/>
            <person name="Adriaenssens E.M."/>
            <person name="Foster-Nyarko E."/>
            <person name="Jarju S."/>
            <person name="Secka A."/>
            <person name="Antonio M."/>
            <person name="Oren A."/>
            <person name="Chaudhuri R.R."/>
            <person name="La Ragione R."/>
            <person name="Hildebrand F."/>
            <person name="Pallen M.J."/>
        </authorList>
    </citation>
    <scope>NUCLEOTIDE SEQUENCE</scope>
    <source>
        <strain evidence="10">CHK199-13235</strain>
    </source>
</reference>
<comment type="caution">
    <text evidence="10">The sequence shown here is derived from an EMBL/GenBank/DDBJ whole genome shotgun (WGS) entry which is preliminary data.</text>
</comment>
<evidence type="ECO:0000256" key="5">
    <source>
        <dbReference type="HAMAP-Rule" id="MF_01925"/>
    </source>
</evidence>
<feature type="domain" description="Pyrroline-5-carboxylate reductase dimerisation" evidence="9">
    <location>
        <begin position="164"/>
        <end position="267"/>
    </location>
</feature>
<dbReference type="InterPro" id="IPR028939">
    <property type="entry name" value="P5C_Rdtase_cat_N"/>
</dbReference>
<dbReference type="PANTHER" id="PTHR11645">
    <property type="entry name" value="PYRROLINE-5-CARBOXYLATE REDUCTASE"/>
    <property type="match status" value="1"/>
</dbReference>
<dbReference type="Proteomes" id="UP000824002">
    <property type="component" value="Unassembled WGS sequence"/>
</dbReference>
<dbReference type="NCBIfam" id="TIGR00112">
    <property type="entry name" value="proC"/>
    <property type="match status" value="1"/>
</dbReference>
<dbReference type="HAMAP" id="MF_01925">
    <property type="entry name" value="P5C_reductase"/>
    <property type="match status" value="1"/>
</dbReference>
<dbReference type="EC" id="1.5.1.2" evidence="5 6"/>
<evidence type="ECO:0000259" key="8">
    <source>
        <dbReference type="Pfam" id="PF03807"/>
    </source>
</evidence>
<dbReference type="InterPro" id="IPR008927">
    <property type="entry name" value="6-PGluconate_DH-like_C_sf"/>
</dbReference>
<evidence type="ECO:0000256" key="2">
    <source>
        <dbReference type="ARBA" id="ARBA00022650"/>
    </source>
</evidence>
<organism evidence="10 11">
    <name type="scientific">Candidatus Merdivicinus excrementipullorum</name>
    <dbReference type="NCBI Taxonomy" id="2840867"/>
    <lineage>
        <taxon>Bacteria</taxon>
        <taxon>Bacillati</taxon>
        <taxon>Bacillota</taxon>
        <taxon>Clostridia</taxon>
        <taxon>Eubacteriales</taxon>
        <taxon>Oscillospiraceae</taxon>
        <taxon>Oscillospiraceae incertae sedis</taxon>
        <taxon>Candidatus Merdivicinus</taxon>
    </lineage>
</organism>
<evidence type="ECO:0000313" key="11">
    <source>
        <dbReference type="Proteomes" id="UP000824002"/>
    </source>
</evidence>
<sequence>MREMLKLGAIGCGNMATAILKGVKAGMGEDCRLFGFDVQEEKMKALEGSIGMKPLSSAGKVLEEAEFVLLSVKPQNMDELLSELAASENKDRVYLSIAAGVTADRIKKALGFDAKVVPIMPNTPLLLGQGAVAMAKVSPVSQEEFDTARQIFQCAGVVREIPADKMNEIIAINGSTPAFLYEFAKGYIQYGAEQGIPYETCLALFCQTMRGAAEMMEHSGQDIDSLIQMVSSKGGTTIAGLAALRENGLQKAVADSCRDCVKRAYELAQGK</sequence>
<name>A0A9D1FPA3_9FIRM</name>
<comment type="function">
    <text evidence="5">Catalyzes the reduction of 1-pyrroline-5-carboxylate (PCA) to L-proline.</text>
</comment>
<dbReference type="GO" id="GO:0004735">
    <property type="term" value="F:pyrroline-5-carboxylate reductase activity"/>
    <property type="evidence" value="ECO:0007669"/>
    <property type="project" value="UniProtKB-UniRule"/>
</dbReference>
<feature type="binding site" evidence="7">
    <location>
        <begin position="10"/>
        <end position="15"/>
    </location>
    <ligand>
        <name>NADP(+)</name>
        <dbReference type="ChEBI" id="CHEBI:58349"/>
    </ligand>
</feature>
<comment type="catalytic activity">
    <reaction evidence="5">
        <text>L-proline + NADP(+) = (S)-1-pyrroline-5-carboxylate + NADPH + 2 H(+)</text>
        <dbReference type="Rhea" id="RHEA:14109"/>
        <dbReference type="ChEBI" id="CHEBI:15378"/>
        <dbReference type="ChEBI" id="CHEBI:17388"/>
        <dbReference type="ChEBI" id="CHEBI:57783"/>
        <dbReference type="ChEBI" id="CHEBI:58349"/>
        <dbReference type="ChEBI" id="CHEBI:60039"/>
        <dbReference type="EC" id="1.5.1.2"/>
    </reaction>
</comment>
<evidence type="ECO:0000256" key="1">
    <source>
        <dbReference type="ARBA" id="ARBA00005525"/>
    </source>
</evidence>
<dbReference type="InterPro" id="IPR000304">
    <property type="entry name" value="Pyrroline-COOH_reductase"/>
</dbReference>
<comment type="catalytic activity">
    <reaction evidence="5">
        <text>L-proline + NAD(+) = (S)-1-pyrroline-5-carboxylate + NADH + 2 H(+)</text>
        <dbReference type="Rhea" id="RHEA:14105"/>
        <dbReference type="ChEBI" id="CHEBI:15378"/>
        <dbReference type="ChEBI" id="CHEBI:17388"/>
        <dbReference type="ChEBI" id="CHEBI:57540"/>
        <dbReference type="ChEBI" id="CHEBI:57945"/>
        <dbReference type="ChEBI" id="CHEBI:60039"/>
        <dbReference type="EC" id="1.5.1.2"/>
    </reaction>
</comment>
<keyword evidence="2 5" id="KW-0641">Proline biosynthesis</keyword>
<keyword evidence="3 5" id="KW-0521">NADP</keyword>
<dbReference type="PIRSF" id="PIRSF000193">
    <property type="entry name" value="Pyrrol-5-carb_rd"/>
    <property type="match status" value="1"/>
</dbReference>
<dbReference type="PANTHER" id="PTHR11645:SF0">
    <property type="entry name" value="PYRROLINE-5-CARBOXYLATE REDUCTASE 3"/>
    <property type="match status" value="1"/>
</dbReference>
<evidence type="ECO:0000256" key="4">
    <source>
        <dbReference type="ARBA" id="ARBA00023002"/>
    </source>
</evidence>
<dbReference type="Pfam" id="PF03807">
    <property type="entry name" value="F420_oxidored"/>
    <property type="match status" value="1"/>
</dbReference>
<reference evidence="10" key="1">
    <citation type="submission" date="2020-10" db="EMBL/GenBank/DDBJ databases">
        <authorList>
            <person name="Gilroy R."/>
        </authorList>
    </citation>
    <scope>NUCLEOTIDE SEQUENCE</scope>
    <source>
        <strain evidence="10">CHK199-13235</strain>
    </source>
</reference>
<dbReference type="GO" id="GO:0055129">
    <property type="term" value="P:L-proline biosynthetic process"/>
    <property type="evidence" value="ECO:0007669"/>
    <property type="project" value="UniProtKB-UniRule"/>
</dbReference>
<dbReference type="SUPFAM" id="SSF51735">
    <property type="entry name" value="NAD(P)-binding Rossmann-fold domains"/>
    <property type="match status" value="1"/>
</dbReference>
<comment type="subcellular location">
    <subcellularLocation>
        <location evidence="5">Cytoplasm</location>
    </subcellularLocation>
</comment>
<dbReference type="Gene3D" id="3.40.50.720">
    <property type="entry name" value="NAD(P)-binding Rossmann-like Domain"/>
    <property type="match status" value="1"/>
</dbReference>
<dbReference type="EMBL" id="DVJP01000077">
    <property type="protein sequence ID" value="HIS77486.1"/>
    <property type="molecule type" value="Genomic_DNA"/>
</dbReference>
<dbReference type="GO" id="GO:0005737">
    <property type="term" value="C:cytoplasm"/>
    <property type="evidence" value="ECO:0007669"/>
    <property type="project" value="UniProtKB-SubCell"/>
</dbReference>
<evidence type="ECO:0000256" key="3">
    <source>
        <dbReference type="ARBA" id="ARBA00022857"/>
    </source>
</evidence>
<evidence type="ECO:0000313" key="10">
    <source>
        <dbReference type="EMBL" id="HIS77486.1"/>
    </source>
</evidence>
<evidence type="ECO:0000256" key="6">
    <source>
        <dbReference type="NCBIfam" id="TIGR00112"/>
    </source>
</evidence>
<keyword evidence="5" id="KW-0963">Cytoplasm</keyword>
<dbReference type="InterPro" id="IPR036291">
    <property type="entry name" value="NAD(P)-bd_dom_sf"/>
</dbReference>
<dbReference type="Gene3D" id="1.10.3730.10">
    <property type="entry name" value="ProC C-terminal domain-like"/>
    <property type="match status" value="1"/>
</dbReference>
<keyword evidence="4 5" id="KW-0560">Oxidoreductase</keyword>
<proteinExistence type="inferred from homology"/>
<gene>
    <name evidence="5 10" type="primary">proC</name>
    <name evidence="10" type="ORF">IAB51_11870</name>
</gene>
<accession>A0A9D1FPA3</accession>
<feature type="domain" description="Pyrroline-5-carboxylate reductase catalytic N-terminal" evidence="8">
    <location>
        <begin position="6"/>
        <end position="100"/>
    </location>
</feature>
<comment type="pathway">
    <text evidence="5">Amino-acid biosynthesis; L-proline biosynthesis; L-proline from L-glutamate 5-semialdehyde: step 1/1.</text>
</comment>
<dbReference type="Pfam" id="PF14748">
    <property type="entry name" value="P5CR_dimer"/>
    <property type="match status" value="1"/>
</dbReference>
<protein>
    <recommendedName>
        <fullName evidence="5 6">Pyrroline-5-carboxylate reductase</fullName>
        <shortName evidence="5">P5C reductase</shortName>
        <shortName evidence="5">P5CR</shortName>
        <ecNumber evidence="5 6">1.5.1.2</ecNumber>
    </recommendedName>
    <alternativeName>
        <fullName evidence="5">PCA reductase</fullName>
    </alternativeName>
</protein>
<dbReference type="InterPro" id="IPR029036">
    <property type="entry name" value="P5CR_dimer"/>
</dbReference>
<evidence type="ECO:0000256" key="7">
    <source>
        <dbReference type="PIRSR" id="PIRSR000193-1"/>
    </source>
</evidence>
<dbReference type="SUPFAM" id="SSF48179">
    <property type="entry name" value="6-phosphogluconate dehydrogenase C-terminal domain-like"/>
    <property type="match status" value="1"/>
</dbReference>